<accession>A0A6M4AWH6</accession>
<dbReference type="InterPro" id="IPR041649">
    <property type="entry name" value="NepR"/>
</dbReference>
<protein>
    <recommendedName>
        <fullName evidence="1">Anti-sigma factor NepR domain-containing protein</fullName>
    </recommendedName>
</protein>
<feature type="domain" description="Anti-sigma factor NepR" evidence="1">
    <location>
        <begin position="35"/>
        <end position="64"/>
    </location>
</feature>
<proteinExistence type="predicted"/>
<sequence length="64" mass="6857">MVKQSSRPGTTPARVVATVRHKGGAASGNGPTIDHIGTSLRRAYESTLEEDVPESILDLLRQLD</sequence>
<organism evidence="2 3">
    <name type="scientific">Sphingomonas lacunae</name>
    <dbReference type="NCBI Taxonomy" id="2698828"/>
    <lineage>
        <taxon>Bacteria</taxon>
        <taxon>Pseudomonadati</taxon>
        <taxon>Pseudomonadota</taxon>
        <taxon>Alphaproteobacteria</taxon>
        <taxon>Sphingomonadales</taxon>
        <taxon>Sphingomonadaceae</taxon>
        <taxon>Sphingomonas</taxon>
    </lineage>
</organism>
<dbReference type="KEGG" id="slan:GV829_01060"/>
<reference evidence="2 3" key="1">
    <citation type="submission" date="2020-01" db="EMBL/GenBank/DDBJ databases">
        <title>Sphingomonas sp. strain CSW-10.</title>
        <authorList>
            <person name="Chen W.-M."/>
        </authorList>
    </citation>
    <scope>NUCLEOTIDE SEQUENCE [LARGE SCALE GENOMIC DNA]</scope>
    <source>
        <strain evidence="2 3">CSW-10</strain>
    </source>
</reference>
<dbReference type="Proteomes" id="UP000503018">
    <property type="component" value="Chromosome"/>
</dbReference>
<evidence type="ECO:0000259" key="1">
    <source>
        <dbReference type="Pfam" id="PF18557"/>
    </source>
</evidence>
<evidence type="ECO:0000313" key="3">
    <source>
        <dbReference type="Proteomes" id="UP000503018"/>
    </source>
</evidence>
<name>A0A6M4AWH6_9SPHN</name>
<keyword evidence="3" id="KW-1185">Reference proteome</keyword>
<dbReference type="AlphaFoldDB" id="A0A6M4AWH6"/>
<dbReference type="EMBL" id="CP053015">
    <property type="protein sequence ID" value="QJQ33487.1"/>
    <property type="molecule type" value="Genomic_DNA"/>
</dbReference>
<gene>
    <name evidence="2" type="ORF">GV829_01060</name>
</gene>
<dbReference type="Pfam" id="PF18557">
    <property type="entry name" value="NepR"/>
    <property type="match status" value="1"/>
</dbReference>
<evidence type="ECO:0000313" key="2">
    <source>
        <dbReference type="EMBL" id="QJQ33487.1"/>
    </source>
</evidence>